<evidence type="ECO:0000256" key="15">
    <source>
        <dbReference type="NCBIfam" id="TIGR00560"/>
    </source>
</evidence>
<evidence type="ECO:0000256" key="7">
    <source>
        <dbReference type="ARBA" id="ARBA00022679"/>
    </source>
</evidence>
<evidence type="ECO:0000256" key="9">
    <source>
        <dbReference type="ARBA" id="ARBA00022989"/>
    </source>
</evidence>
<dbReference type="PROSITE" id="PS00379">
    <property type="entry name" value="CDP_ALCOHOL_P_TRANSF"/>
    <property type="match status" value="1"/>
</dbReference>
<keyword evidence="13" id="KW-1208">Phospholipid metabolism</keyword>
<keyword evidence="6" id="KW-0444">Lipid biosynthesis</keyword>
<feature type="transmembrane region" description="Helical" evidence="17">
    <location>
        <begin position="178"/>
        <end position="196"/>
    </location>
</feature>
<accession>H5SCT2</accession>
<dbReference type="PANTHER" id="PTHR14269">
    <property type="entry name" value="CDP-DIACYLGLYCEROL--GLYCEROL-3-PHOSPHATE 3-PHOSPHATIDYLTRANSFERASE-RELATED"/>
    <property type="match status" value="1"/>
</dbReference>
<dbReference type="Pfam" id="PF01066">
    <property type="entry name" value="CDP-OH_P_transf"/>
    <property type="match status" value="1"/>
</dbReference>
<organism evidence="18">
    <name type="scientific">uncultured Planctomycetota bacterium</name>
    <dbReference type="NCBI Taxonomy" id="120965"/>
    <lineage>
        <taxon>Bacteria</taxon>
        <taxon>Pseudomonadati</taxon>
        <taxon>Planctomycetota</taxon>
        <taxon>environmental samples</taxon>
    </lineage>
</organism>
<dbReference type="InterPro" id="IPR043130">
    <property type="entry name" value="CDP-OH_PTrfase_TM_dom"/>
</dbReference>
<evidence type="ECO:0000256" key="5">
    <source>
        <dbReference type="ARBA" id="ARBA00014944"/>
    </source>
</evidence>
<keyword evidence="7 16" id="KW-0808">Transferase</keyword>
<reference evidence="18" key="2">
    <citation type="journal article" date="2012" name="PLoS ONE">
        <title>A Deeply Branching Thermophilic Bacterium with an Ancient Acetyl-CoA Pathway Dominates a Subsurface Ecosystem.</title>
        <authorList>
            <person name="Takami H."/>
            <person name="Noguchi H."/>
            <person name="Takaki Y."/>
            <person name="Uchiyama I."/>
            <person name="Toyoda A."/>
            <person name="Nishi S."/>
            <person name="Chee G.-J."/>
            <person name="Arai W."/>
            <person name="Nunoura T."/>
            <person name="Itoh T."/>
            <person name="Hattori M."/>
            <person name="Takai K."/>
        </authorList>
    </citation>
    <scope>NUCLEOTIDE SEQUENCE</scope>
</reference>
<feature type="transmembrane region" description="Helical" evidence="17">
    <location>
        <begin position="20"/>
        <end position="37"/>
    </location>
</feature>
<evidence type="ECO:0000256" key="14">
    <source>
        <dbReference type="ARBA" id="ARBA00048586"/>
    </source>
</evidence>
<evidence type="ECO:0000256" key="8">
    <source>
        <dbReference type="ARBA" id="ARBA00022692"/>
    </source>
</evidence>
<comment type="pathway">
    <text evidence="2">Phospholipid metabolism; phosphatidylglycerol biosynthesis; phosphatidylglycerol from CDP-diacylglycerol: step 1/2.</text>
</comment>
<keyword evidence="11 17" id="KW-0472">Membrane</keyword>
<evidence type="ECO:0000256" key="4">
    <source>
        <dbReference type="ARBA" id="ARBA00013170"/>
    </source>
</evidence>
<evidence type="ECO:0000256" key="17">
    <source>
        <dbReference type="SAM" id="Phobius"/>
    </source>
</evidence>
<sequence length="206" mass="22961">MTATLSRSPVHKPIGPVWTWPNLLTAVRFVLCVPLFVCILRGWWWSAVALLVVAVLSDWLDGWLARRTKTTSPLGRNLDPLADKVLVCGSLIFLMSYKSSGLADWMVAIIVIRELLVTSLRSVIEQSGTPFGAAFMGKLKMVLQALALLAVVIFLALEQGQLEWVSKWRQLLGWGRDCLLYATVAVTALSGLQYLWRAYAVFRQSV</sequence>
<comment type="similarity">
    <text evidence="3 16">Belongs to the CDP-alcohol phosphatidyltransferase class-I family.</text>
</comment>
<protein>
    <recommendedName>
        <fullName evidence="5 15">CDP-diacylglycerol--glycerol-3-phosphate 3-phosphatidyltransferase</fullName>
        <ecNumber evidence="4 15">2.7.8.5</ecNumber>
    </recommendedName>
</protein>
<dbReference type="GO" id="GO:0046474">
    <property type="term" value="P:glycerophospholipid biosynthetic process"/>
    <property type="evidence" value="ECO:0007669"/>
    <property type="project" value="TreeGrafter"/>
</dbReference>
<evidence type="ECO:0000256" key="11">
    <source>
        <dbReference type="ARBA" id="ARBA00023136"/>
    </source>
</evidence>
<dbReference type="GO" id="GO:0016020">
    <property type="term" value="C:membrane"/>
    <property type="evidence" value="ECO:0007669"/>
    <property type="project" value="UniProtKB-SubCell"/>
</dbReference>
<evidence type="ECO:0000256" key="12">
    <source>
        <dbReference type="ARBA" id="ARBA00023209"/>
    </source>
</evidence>
<dbReference type="Gene3D" id="1.20.120.1760">
    <property type="match status" value="1"/>
</dbReference>
<dbReference type="InterPro" id="IPR004570">
    <property type="entry name" value="Phosphatidylglycerol_P_synth"/>
</dbReference>
<comment type="subcellular location">
    <subcellularLocation>
        <location evidence="1">Membrane</location>
        <topology evidence="1">Multi-pass membrane protein</topology>
    </subcellularLocation>
</comment>
<evidence type="ECO:0000256" key="6">
    <source>
        <dbReference type="ARBA" id="ARBA00022516"/>
    </source>
</evidence>
<dbReference type="GO" id="GO:0008444">
    <property type="term" value="F:CDP-diacylglycerol-glycerol-3-phosphate 3-phosphatidyltransferase activity"/>
    <property type="evidence" value="ECO:0007669"/>
    <property type="project" value="UniProtKB-UniRule"/>
</dbReference>
<keyword evidence="10" id="KW-0443">Lipid metabolism</keyword>
<proteinExistence type="inferred from homology"/>
<keyword evidence="8 17" id="KW-0812">Transmembrane</keyword>
<dbReference type="InterPro" id="IPR000462">
    <property type="entry name" value="CDP-OH_P_trans"/>
</dbReference>
<gene>
    <name evidence="18" type="ORF">HGMM_F11G08C05</name>
</gene>
<dbReference type="EMBL" id="AP011673">
    <property type="protein sequence ID" value="BAL53968.1"/>
    <property type="molecule type" value="Genomic_DNA"/>
</dbReference>
<dbReference type="InterPro" id="IPR048254">
    <property type="entry name" value="CDP_ALCOHOL_P_TRANSF_CS"/>
</dbReference>
<evidence type="ECO:0000256" key="10">
    <source>
        <dbReference type="ARBA" id="ARBA00023098"/>
    </source>
</evidence>
<reference evidence="18" key="1">
    <citation type="journal article" date="2005" name="Environ. Microbiol.">
        <title>Genetic and functional properties of uncultivated thermophilic crenarchaeotes from a subsurface gold mine as revealed by analysis of genome fragments.</title>
        <authorList>
            <person name="Nunoura T."/>
            <person name="Hirayama H."/>
            <person name="Takami H."/>
            <person name="Oida H."/>
            <person name="Nishi S."/>
            <person name="Shimamura S."/>
            <person name="Suzuki Y."/>
            <person name="Inagaki F."/>
            <person name="Takai K."/>
            <person name="Nealson K.H."/>
            <person name="Horikoshi K."/>
        </authorList>
    </citation>
    <scope>NUCLEOTIDE SEQUENCE</scope>
</reference>
<name>H5SCT2_9BACT</name>
<dbReference type="InterPro" id="IPR050324">
    <property type="entry name" value="CDP-alcohol_PTase-I"/>
</dbReference>
<dbReference type="EC" id="2.7.8.5" evidence="4 15"/>
<dbReference type="PIRSF" id="PIRSF000847">
    <property type="entry name" value="Phos_ph_gly_syn"/>
    <property type="match status" value="1"/>
</dbReference>
<keyword evidence="9 17" id="KW-1133">Transmembrane helix</keyword>
<keyword evidence="12" id="KW-0594">Phospholipid biosynthesis</keyword>
<feature type="transmembrane region" description="Helical" evidence="17">
    <location>
        <begin position="141"/>
        <end position="157"/>
    </location>
</feature>
<evidence type="ECO:0000256" key="16">
    <source>
        <dbReference type="RuleBase" id="RU003750"/>
    </source>
</evidence>
<evidence type="ECO:0000256" key="3">
    <source>
        <dbReference type="ARBA" id="ARBA00010441"/>
    </source>
</evidence>
<comment type="catalytic activity">
    <reaction evidence="14">
        <text>a CDP-1,2-diacyl-sn-glycerol + sn-glycerol 3-phosphate = a 1,2-diacyl-sn-glycero-3-phospho-(1'-sn-glycero-3'-phosphate) + CMP + H(+)</text>
        <dbReference type="Rhea" id="RHEA:12593"/>
        <dbReference type="ChEBI" id="CHEBI:15378"/>
        <dbReference type="ChEBI" id="CHEBI:57597"/>
        <dbReference type="ChEBI" id="CHEBI:58332"/>
        <dbReference type="ChEBI" id="CHEBI:60110"/>
        <dbReference type="ChEBI" id="CHEBI:60377"/>
        <dbReference type="EC" id="2.7.8.5"/>
    </reaction>
</comment>
<evidence type="ECO:0000256" key="13">
    <source>
        <dbReference type="ARBA" id="ARBA00023264"/>
    </source>
</evidence>
<dbReference type="PANTHER" id="PTHR14269:SF62">
    <property type="entry name" value="CDP-DIACYLGLYCEROL--GLYCEROL-3-PHOSPHATE 3-PHOSPHATIDYLTRANSFERASE 1, CHLOROPLASTIC"/>
    <property type="match status" value="1"/>
</dbReference>
<evidence type="ECO:0000256" key="2">
    <source>
        <dbReference type="ARBA" id="ARBA00005042"/>
    </source>
</evidence>
<dbReference type="AlphaFoldDB" id="H5SCT2"/>
<evidence type="ECO:0000313" key="18">
    <source>
        <dbReference type="EMBL" id="BAL53968.1"/>
    </source>
</evidence>
<dbReference type="NCBIfam" id="TIGR00560">
    <property type="entry name" value="pgsA"/>
    <property type="match status" value="1"/>
</dbReference>
<evidence type="ECO:0000256" key="1">
    <source>
        <dbReference type="ARBA" id="ARBA00004141"/>
    </source>
</evidence>
<feature type="transmembrane region" description="Helical" evidence="17">
    <location>
        <begin position="43"/>
        <end position="64"/>
    </location>
</feature>